<gene>
    <name evidence="2" type="ORF">GCM10009838_22540</name>
</gene>
<name>A0ABN2R737_9ACTN</name>
<keyword evidence="1" id="KW-0732">Signal</keyword>
<evidence type="ECO:0000256" key="1">
    <source>
        <dbReference type="SAM" id="SignalP"/>
    </source>
</evidence>
<proteinExistence type="predicted"/>
<keyword evidence="3" id="KW-1185">Reference proteome</keyword>
<comment type="caution">
    <text evidence="2">The sequence shown here is derived from an EMBL/GenBank/DDBJ whole genome shotgun (WGS) entry which is preliminary data.</text>
</comment>
<evidence type="ECO:0000313" key="2">
    <source>
        <dbReference type="EMBL" id="GAA1964684.1"/>
    </source>
</evidence>
<accession>A0ABN2R737</accession>
<reference evidence="2 3" key="1">
    <citation type="journal article" date="2019" name="Int. J. Syst. Evol. Microbiol.">
        <title>The Global Catalogue of Microorganisms (GCM) 10K type strain sequencing project: providing services to taxonomists for standard genome sequencing and annotation.</title>
        <authorList>
            <consortium name="The Broad Institute Genomics Platform"/>
            <consortium name="The Broad Institute Genome Sequencing Center for Infectious Disease"/>
            <person name="Wu L."/>
            <person name="Ma J."/>
        </authorList>
    </citation>
    <scope>NUCLEOTIDE SEQUENCE [LARGE SCALE GENOMIC DNA]</scope>
    <source>
        <strain evidence="2 3">JCM 16013</strain>
    </source>
</reference>
<dbReference type="EMBL" id="BAAAQM010000010">
    <property type="protein sequence ID" value="GAA1964684.1"/>
    <property type="molecule type" value="Genomic_DNA"/>
</dbReference>
<evidence type="ECO:0008006" key="4">
    <source>
        <dbReference type="Google" id="ProtNLM"/>
    </source>
</evidence>
<evidence type="ECO:0000313" key="3">
    <source>
        <dbReference type="Proteomes" id="UP001499854"/>
    </source>
</evidence>
<feature type="chain" id="PRO_5046297482" description="Secreted protein" evidence="1">
    <location>
        <begin position="35"/>
        <end position="60"/>
    </location>
</feature>
<sequence>MGLSVCSWNRMRRALASAGVWAAAAALGVVPASADGPVTEYGPLPSMPVSGVCETHFDSA</sequence>
<dbReference type="Proteomes" id="UP001499854">
    <property type="component" value="Unassembled WGS sequence"/>
</dbReference>
<feature type="signal peptide" evidence="1">
    <location>
        <begin position="1"/>
        <end position="34"/>
    </location>
</feature>
<protein>
    <recommendedName>
        <fullName evidence="4">Secreted protein</fullName>
    </recommendedName>
</protein>
<organism evidence="2 3">
    <name type="scientific">Catenulispora subtropica</name>
    <dbReference type="NCBI Taxonomy" id="450798"/>
    <lineage>
        <taxon>Bacteria</taxon>
        <taxon>Bacillati</taxon>
        <taxon>Actinomycetota</taxon>
        <taxon>Actinomycetes</taxon>
        <taxon>Catenulisporales</taxon>
        <taxon>Catenulisporaceae</taxon>
        <taxon>Catenulispora</taxon>
    </lineage>
</organism>